<protein>
    <submittedName>
        <fullName evidence="1">Uncharacterized protein</fullName>
    </submittedName>
</protein>
<sequence length="356" mass="40478">MDPPIRHLPLRYNRITALPKFEKSKLSDVLDVSPTTIFFRCPQFPSRTIITVDIESETFSDPICLPIPDNFEIESFNMIDAITAVSVLQSTTDYGRRVAILRASDSKWNKVDLLSLIEKEWIHKQHLDLLIQFNQTTFYIHTFYRAKLNESRVDIRSMGSVTDDMEFGDPYSSFLQDTNRILMVKALFNLESINGASQIGTTDVCTTEYSIGYMLKSISLYVYTVDLAIESIDKKDFTLEIPPNLHVCTDTTTMSMIGNELVFSQPGGCIMYNIEEETFTKYTMEDSSREYMVKSVMGGNGLLGITNDENLFRGYLKTVPSLREMTHSIVQVGIPSYPSEDLSISNLDSLIRSLFI</sequence>
<keyword evidence="2" id="KW-1185">Reference proteome</keyword>
<name>A0A2A6BW96_PRIPA</name>
<evidence type="ECO:0000313" key="2">
    <source>
        <dbReference type="Proteomes" id="UP000005239"/>
    </source>
</evidence>
<evidence type="ECO:0000313" key="1">
    <source>
        <dbReference type="EnsemblMetazoa" id="PPA31379.1"/>
    </source>
</evidence>
<gene>
    <name evidence="1" type="primary">WBGene00204244</name>
</gene>
<organism evidence="1 2">
    <name type="scientific">Pristionchus pacificus</name>
    <name type="common">Parasitic nematode worm</name>
    <dbReference type="NCBI Taxonomy" id="54126"/>
    <lineage>
        <taxon>Eukaryota</taxon>
        <taxon>Metazoa</taxon>
        <taxon>Ecdysozoa</taxon>
        <taxon>Nematoda</taxon>
        <taxon>Chromadorea</taxon>
        <taxon>Rhabditida</taxon>
        <taxon>Rhabditina</taxon>
        <taxon>Diplogasteromorpha</taxon>
        <taxon>Diplogasteroidea</taxon>
        <taxon>Neodiplogasteridae</taxon>
        <taxon>Pristionchus</taxon>
    </lineage>
</organism>
<proteinExistence type="predicted"/>
<dbReference type="EnsemblMetazoa" id="PPA31379.1">
    <property type="protein sequence ID" value="PPA31379.1"/>
    <property type="gene ID" value="WBGene00204244"/>
</dbReference>
<dbReference type="Proteomes" id="UP000005239">
    <property type="component" value="Unassembled WGS sequence"/>
</dbReference>
<reference evidence="2" key="1">
    <citation type="journal article" date="2008" name="Nat. Genet.">
        <title>The Pristionchus pacificus genome provides a unique perspective on nematode lifestyle and parasitism.</title>
        <authorList>
            <person name="Dieterich C."/>
            <person name="Clifton S.W."/>
            <person name="Schuster L.N."/>
            <person name="Chinwalla A."/>
            <person name="Delehaunty K."/>
            <person name="Dinkelacker I."/>
            <person name="Fulton L."/>
            <person name="Fulton R."/>
            <person name="Godfrey J."/>
            <person name="Minx P."/>
            <person name="Mitreva M."/>
            <person name="Roeseler W."/>
            <person name="Tian H."/>
            <person name="Witte H."/>
            <person name="Yang S.P."/>
            <person name="Wilson R.K."/>
            <person name="Sommer R.J."/>
        </authorList>
    </citation>
    <scope>NUCLEOTIDE SEQUENCE [LARGE SCALE GENOMIC DNA]</scope>
    <source>
        <strain evidence="2">PS312</strain>
    </source>
</reference>
<accession>A0A8R1UKU6</accession>
<reference evidence="1" key="2">
    <citation type="submission" date="2022-06" db="UniProtKB">
        <authorList>
            <consortium name="EnsemblMetazoa"/>
        </authorList>
    </citation>
    <scope>IDENTIFICATION</scope>
    <source>
        <strain evidence="1">PS312</strain>
    </source>
</reference>
<accession>A0A2A6BW96</accession>
<dbReference type="AlphaFoldDB" id="A0A2A6BW96"/>